<keyword evidence="6" id="KW-0479">Metal-binding</keyword>
<organism evidence="21 22">
    <name type="scientific">Equus caballus</name>
    <name type="common">Horse</name>
    <dbReference type="NCBI Taxonomy" id="9796"/>
    <lineage>
        <taxon>Eukaryota</taxon>
        <taxon>Metazoa</taxon>
        <taxon>Chordata</taxon>
        <taxon>Craniata</taxon>
        <taxon>Vertebrata</taxon>
        <taxon>Euteleostomi</taxon>
        <taxon>Mammalia</taxon>
        <taxon>Eutheria</taxon>
        <taxon>Laurasiatheria</taxon>
        <taxon>Perissodactyla</taxon>
        <taxon>Equidae</taxon>
        <taxon>Equus</taxon>
    </lineage>
</organism>
<keyword evidence="9" id="KW-0221">Differentiation</keyword>
<dbReference type="GO" id="GO:0005096">
    <property type="term" value="F:GTPase activator activity"/>
    <property type="evidence" value="ECO:0007669"/>
    <property type="project" value="InterPro"/>
</dbReference>
<evidence type="ECO:0000256" key="2">
    <source>
        <dbReference type="ARBA" id="ARBA00004541"/>
    </source>
</evidence>
<dbReference type="Gene3D" id="3.30.450.50">
    <property type="entry name" value="Longin domain"/>
    <property type="match status" value="1"/>
</dbReference>
<evidence type="ECO:0007829" key="24">
    <source>
        <dbReference type="PeptideAtlas" id="A0A3Q2H0G5"/>
    </source>
</evidence>
<dbReference type="RefSeq" id="XP_070125520.1">
    <property type="nucleotide sequence ID" value="XM_070269419.1"/>
</dbReference>
<name>A0A3Q2H0G5_HORSE</name>
<dbReference type="GO" id="GO:0003677">
    <property type="term" value="F:DNA binding"/>
    <property type="evidence" value="ECO:0007669"/>
    <property type="project" value="UniProtKB-KW"/>
</dbReference>
<sequence length="538" mass="55771">MAASAKRKQEEKHLKMLRDMTGLPHNRKCFDCDQRGPTYVNMTVGSFVCTSCSGSLRGLNPPHRVKSISMTTFTQQEIEFLQKHGNEVCKQIWLGLFDDRSSAIPDFRDPQKVKEFLQEKYEKKRWYVPPEQAKVVASVHASISGSSASSTSSTPEVKPLKSLLGDSAPALHLNKGTPSQSPVVGRSQGQQQEKKQFDLLSDLGSDIFAAPAPQSTATANFANFAHFNSHAGGSAGSVNANFAHFDNFPKSSSADFGTFNASQSHQTASAVSKVSTNKAGLQTADKYAALANLDNIFSAGQGGDQGSGFGTTGKAPVGSVVSVPSQSSASSDKYAALAELDSVFSSAATSSNAYTSTSNASSNVFGTVPVGASAQTQPASSSVPAPFGATPSTNPFVAAAGPSVASSTNPFQTNARGATGLSGAMHSQVFPHAHFAATFGTASMSMPAGFGTPAPYSLPTSFSGSFQQPAFPAQATFPQQTAFSQQPNGAGFAAFGQTKPVVTPFGQVAAAGVSSNPFMTGAPTGQFPTGSSSTNPFL</sequence>
<evidence type="ECO:0000256" key="11">
    <source>
        <dbReference type="ARBA" id="ARBA00022871"/>
    </source>
</evidence>
<evidence type="ECO:0000256" key="13">
    <source>
        <dbReference type="ARBA" id="ARBA00023180"/>
    </source>
</evidence>
<accession>A0A3Q2H0G5</accession>
<dbReference type="Gene3D" id="1.10.220.150">
    <property type="entry name" value="Arf GTPase activating protein"/>
    <property type="match status" value="1"/>
</dbReference>
<dbReference type="CTD" id="3267"/>
<keyword evidence="8 18" id="KW-0863">Zinc-finger</keyword>
<evidence type="ECO:0000256" key="18">
    <source>
        <dbReference type="PROSITE-ProRule" id="PRU00288"/>
    </source>
</evidence>
<dbReference type="GeneTree" id="ENSGT00940000155511"/>
<keyword evidence="14" id="KW-0539">Nucleus</keyword>
<evidence type="ECO:0000256" key="19">
    <source>
        <dbReference type="SAM" id="MobiDB-lite"/>
    </source>
</evidence>
<keyword evidence="12" id="KW-0238">DNA-binding</keyword>
<dbReference type="InterPro" id="IPR001164">
    <property type="entry name" value="ArfGAP_dom"/>
</dbReference>
<evidence type="ECO:0000256" key="12">
    <source>
        <dbReference type="ARBA" id="ARBA00023125"/>
    </source>
</evidence>
<evidence type="ECO:0000256" key="6">
    <source>
        <dbReference type="ARBA" id="ARBA00022723"/>
    </source>
</evidence>
<dbReference type="CDD" id="cd08857">
    <property type="entry name" value="ArfGap_AGFG1"/>
    <property type="match status" value="1"/>
</dbReference>
<dbReference type="PANTHER" id="PTHR46134">
    <property type="entry name" value="DRONGO, ISOFORM F"/>
    <property type="match status" value="1"/>
</dbReference>
<dbReference type="VGNC" id="VGNC:56530">
    <property type="gene designation" value="AGFG1"/>
</dbReference>
<proteinExistence type="evidence at protein level"/>
<reference evidence="21" key="2">
    <citation type="submission" date="2025-08" db="UniProtKB">
        <authorList>
            <consortium name="Ensembl"/>
        </authorList>
    </citation>
    <scope>IDENTIFICATION</scope>
    <source>
        <strain evidence="21">Thoroughbred</strain>
    </source>
</reference>
<dbReference type="SUPFAM" id="SSF57863">
    <property type="entry name" value="ArfGap/RecO-like zinc finger"/>
    <property type="match status" value="1"/>
</dbReference>
<evidence type="ECO:0000313" key="23">
    <source>
        <dbReference type="VGNC" id="VGNC:56530"/>
    </source>
</evidence>
<keyword evidence="10" id="KW-0862">Zinc</keyword>
<dbReference type="ExpressionAtlas" id="A0A3Q2H0G5">
    <property type="expression patterns" value="baseline"/>
</dbReference>
<dbReference type="GO" id="GO:0005634">
    <property type="term" value="C:nucleus"/>
    <property type="evidence" value="ECO:0007669"/>
    <property type="project" value="UniProtKB-SubCell"/>
</dbReference>
<evidence type="ECO:0000256" key="3">
    <source>
        <dbReference type="ARBA" id="ARBA00022448"/>
    </source>
</evidence>
<keyword evidence="11" id="KW-0744">Spermatogenesis</keyword>
<dbReference type="Ensembl" id="ENSECAT00000047277.2">
    <property type="protein sequence ID" value="ENSECAP00000026359.2"/>
    <property type="gene ID" value="ENSECAG00000015186.4"/>
</dbReference>
<dbReference type="GO" id="GO:0031410">
    <property type="term" value="C:cytoplasmic vesicle"/>
    <property type="evidence" value="ECO:0007669"/>
    <property type="project" value="UniProtKB-SubCell"/>
</dbReference>
<evidence type="ECO:0000256" key="10">
    <source>
        <dbReference type="ARBA" id="ARBA00022833"/>
    </source>
</evidence>
<evidence type="ECO:0000256" key="1">
    <source>
        <dbReference type="ARBA" id="ARBA00004123"/>
    </source>
</evidence>
<dbReference type="AlphaFoldDB" id="A0A3Q2H0G5"/>
<keyword evidence="4" id="KW-0217">Developmental protein</keyword>
<keyword evidence="3" id="KW-0813">Transport</keyword>
<evidence type="ECO:0000256" key="7">
    <source>
        <dbReference type="ARBA" id="ARBA00022737"/>
    </source>
</evidence>
<dbReference type="GO" id="GO:0030154">
    <property type="term" value="P:cell differentiation"/>
    <property type="evidence" value="ECO:0007669"/>
    <property type="project" value="UniProtKB-KW"/>
</dbReference>
<dbReference type="PRINTS" id="PR00405">
    <property type="entry name" value="REVINTRACTNG"/>
</dbReference>
<feature type="region of interest" description="Disordered" evidence="19">
    <location>
        <begin position="168"/>
        <end position="193"/>
    </location>
</feature>
<dbReference type="Bgee" id="ENSECAG00000015186">
    <property type="expression patterns" value="Expressed in spinal cord and 23 other cell types or tissues"/>
</dbReference>
<evidence type="ECO:0000256" key="9">
    <source>
        <dbReference type="ARBA" id="ARBA00022782"/>
    </source>
</evidence>
<gene>
    <name evidence="21 23" type="primary">AGFG1</name>
</gene>
<protein>
    <recommendedName>
        <fullName evidence="16">Arf-GAP domain and FG repeat-containing protein 1</fullName>
    </recommendedName>
    <alternativeName>
        <fullName evidence="17">Nucleoporin-like protein RIP</fullName>
    </alternativeName>
</protein>
<reference evidence="21" key="3">
    <citation type="submission" date="2025-09" db="UniProtKB">
        <authorList>
            <consortium name="Ensembl"/>
        </authorList>
    </citation>
    <scope>IDENTIFICATION</scope>
    <source>
        <strain evidence="21">Thoroughbred</strain>
    </source>
</reference>
<dbReference type="PROSITE" id="PS50115">
    <property type="entry name" value="ARFGAP"/>
    <property type="match status" value="1"/>
</dbReference>
<evidence type="ECO:0000256" key="8">
    <source>
        <dbReference type="ARBA" id="ARBA00022771"/>
    </source>
</evidence>
<keyword evidence="15" id="KW-0968">Cytoplasmic vesicle</keyword>
<dbReference type="InterPro" id="IPR037278">
    <property type="entry name" value="ARFGAP/RecO"/>
</dbReference>
<dbReference type="GO" id="GO:0008270">
    <property type="term" value="F:zinc ion binding"/>
    <property type="evidence" value="ECO:0007669"/>
    <property type="project" value="UniProtKB-KW"/>
</dbReference>
<keyword evidence="7" id="KW-0677">Repeat</keyword>
<dbReference type="GO" id="GO:0007283">
    <property type="term" value="P:spermatogenesis"/>
    <property type="evidence" value="ECO:0007669"/>
    <property type="project" value="UniProtKB-KW"/>
</dbReference>
<dbReference type="Pfam" id="PF01412">
    <property type="entry name" value="ArfGap"/>
    <property type="match status" value="1"/>
</dbReference>
<keyword evidence="13" id="KW-0325">Glycoprotein</keyword>
<reference evidence="21 22" key="1">
    <citation type="journal article" date="2009" name="Science">
        <title>Genome sequence, comparative analysis, and population genetics of the domestic horse.</title>
        <authorList>
            <consortium name="Broad Institute Genome Sequencing Platform"/>
            <consortium name="Broad Institute Whole Genome Assembly Team"/>
            <person name="Wade C.M."/>
            <person name="Giulotto E."/>
            <person name="Sigurdsson S."/>
            <person name="Zoli M."/>
            <person name="Gnerre S."/>
            <person name="Imsland F."/>
            <person name="Lear T.L."/>
            <person name="Adelson D.L."/>
            <person name="Bailey E."/>
            <person name="Bellone R.R."/>
            <person name="Bloecker H."/>
            <person name="Distl O."/>
            <person name="Edgar R.C."/>
            <person name="Garber M."/>
            <person name="Leeb T."/>
            <person name="Mauceli E."/>
            <person name="MacLeod J.N."/>
            <person name="Penedo M.C.T."/>
            <person name="Raison J.M."/>
            <person name="Sharpe T."/>
            <person name="Vogel J."/>
            <person name="Andersson L."/>
            <person name="Antczak D.F."/>
            <person name="Biagi T."/>
            <person name="Binns M.M."/>
            <person name="Chowdhary B.P."/>
            <person name="Coleman S.J."/>
            <person name="Della Valle G."/>
            <person name="Fryc S."/>
            <person name="Guerin G."/>
            <person name="Hasegawa T."/>
            <person name="Hill E.W."/>
            <person name="Jurka J."/>
            <person name="Kiialainen A."/>
            <person name="Lindgren G."/>
            <person name="Liu J."/>
            <person name="Magnani E."/>
            <person name="Mickelson J.R."/>
            <person name="Murray J."/>
            <person name="Nergadze S.G."/>
            <person name="Onofrio R."/>
            <person name="Pedroni S."/>
            <person name="Piras M.F."/>
            <person name="Raudsepp T."/>
            <person name="Rocchi M."/>
            <person name="Roeed K.H."/>
            <person name="Ryder O.A."/>
            <person name="Searle S."/>
            <person name="Skow L."/>
            <person name="Swinburne J.E."/>
            <person name="Syvaenen A.C."/>
            <person name="Tozaki T."/>
            <person name="Valberg S.J."/>
            <person name="Vaudin M."/>
            <person name="White J.R."/>
            <person name="Zody M.C."/>
            <person name="Lander E.S."/>
            <person name="Lindblad-Toh K."/>
        </authorList>
    </citation>
    <scope>NUCLEOTIDE SEQUENCE [LARGE SCALE GENOMIC DNA]</scope>
    <source>
        <strain evidence="21 22">Thoroughbred</strain>
    </source>
</reference>
<evidence type="ECO:0000259" key="20">
    <source>
        <dbReference type="PROSITE" id="PS50115"/>
    </source>
</evidence>
<dbReference type="FunFam" id="1.10.220.150:FF:000005">
    <property type="entry name" value="Arf-GAP domain and FG repeat-containing protein 1"/>
    <property type="match status" value="1"/>
</dbReference>
<evidence type="ECO:0000256" key="16">
    <source>
        <dbReference type="ARBA" id="ARBA00069633"/>
    </source>
</evidence>
<dbReference type="InterPro" id="IPR038508">
    <property type="entry name" value="ArfGAP_dom_sf"/>
</dbReference>
<evidence type="ECO:0000256" key="15">
    <source>
        <dbReference type="ARBA" id="ARBA00023329"/>
    </source>
</evidence>
<evidence type="ECO:0000256" key="5">
    <source>
        <dbReference type="ARBA" id="ARBA00022553"/>
    </source>
</evidence>
<dbReference type="Proteomes" id="UP000002281">
    <property type="component" value="Chromosome 6"/>
</dbReference>
<evidence type="ECO:0000313" key="21">
    <source>
        <dbReference type="Ensembl" id="ENSECAP00000026359.2"/>
    </source>
</evidence>
<evidence type="ECO:0000256" key="14">
    <source>
        <dbReference type="ARBA" id="ARBA00023242"/>
    </source>
</evidence>
<dbReference type="GeneID" id="100629966"/>
<comment type="subcellular location">
    <subcellularLocation>
        <location evidence="2">Cytoplasmic vesicle</location>
    </subcellularLocation>
    <subcellularLocation>
        <location evidence="1">Nucleus</location>
    </subcellularLocation>
</comment>
<evidence type="ECO:0000256" key="17">
    <source>
        <dbReference type="ARBA" id="ARBA00078983"/>
    </source>
</evidence>
<dbReference type="PANTHER" id="PTHR46134:SF1">
    <property type="entry name" value="ARF-GAP DOMAIN AND FG REPEAT-CONTAINING PROTEIN 1"/>
    <property type="match status" value="1"/>
</dbReference>
<keyword evidence="22" id="KW-1185">Reference proteome</keyword>
<keyword evidence="24" id="KW-1267">Proteomics identification</keyword>
<keyword evidence="5" id="KW-0597">Phosphoprotein</keyword>
<evidence type="ECO:0000313" key="22">
    <source>
        <dbReference type="Proteomes" id="UP000002281"/>
    </source>
</evidence>
<evidence type="ECO:0000256" key="4">
    <source>
        <dbReference type="ARBA" id="ARBA00022473"/>
    </source>
</evidence>
<dbReference type="InterPro" id="IPR052248">
    <property type="entry name" value="Arf-GAP_FG-repeat_protein"/>
</dbReference>
<feature type="compositionally biased region" description="Polar residues" evidence="19">
    <location>
        <begin position="176"/>
        <end position="191"/>
    </location>
</feature>
<dbReference type="SMART" id="SM00105">
    <property type="entry name" value="ArfGap"/>
    <property type="match status" value="1"/>
</dbReference>
<feature type="domain" description="Arf-GAP" evidence="20">
    <location>
        <begin position="11"/>
        <end position="135"/>
    </location>
</feature>
<dbReference type="FunFam" id="3.30.450.50:FF:000005">
    <property type="entry name" value="arf-GAP domain and FG repeat-containing protein 1"/>
    <property type="match status" value="1"/>
</dbReference>